<dbReference type="InterPro" id="IPR051910">
    <property type="entry name" value="ComF/GntX_DNA_util-trans"/>
</dbReference>
<feature type="domain" description="Phosphoribosyltransferase" evidence="2">
    <location>
        <begin position="142"/>
        <end position="197"/>
    </location>
</feature>
<organism evidence="3">
    <name type="scientific">candidate division TA06 bacterium ADurb.Bin131</name>
    <dbReference type="NCBI Taxonomy" id="1852827"/>
    <lineage>
        <taxon>Bacteria</taxon>
        <taxon>Bacteria division TA06</taxon>
    </lineage>
</organism>
<dbReference type="CDD" id="cd06223">
    <property type="entry name" value="PRTases_typeI"/>
    <property type="match status" value="1"/>
</dbReference>
<dbReference type="PANTHER" id="PTHR47505:SF1">
    <property type="entry name" value="DNA UTILIZATION PROTEIN YHGH"/>
    <property type="match status" value="1"/>
</dbReference>
<evidence type="ECO:0000259" key="2">
    <source>
        <dbReference type="Pfam" id="PF00156"/>
    </source>
</evidence>
<sequence length="199" mass="22843">MVFPERCIGCGRNINIKKYCFCNDCLAHLVPASQSSNHIFSLTVYNGPVQKAIHTFKYERKKWMGKIFAQWMHDFLVAHPDIEFDFIIPVPLHPIREFHRSFNQSWLIAYHLGKLRKKPAMSNVLIKTRNNKSQTGLDSIERKQNVKAAYRVKKPSLVKNSSILVIDDVYTTGATAEEIYRTLKNSGAKTVYILTIAKA</sequence>
<dbReference type="PANTHER" id="PTHR47505">
    <property type="entry name" value="DNA UTILIZATION PROTEIN YHGH"/>
    <property type="match status" value="1"/>
</dbReference>
<evidence type="ECO:0000256" key="1">
    <source>
        <dbReference type="ARBA" id="ARBA00008007"/>
    </source>
</evidence>
<dbReference type="InterPro" id="IPR000836">
    <property type="entry name" value="PRTase_dom"/>
</dbReference>
<reference evidence="3" key="1">
    <citation type="submission" date="2017-02" db="EMBL/GenBank/DDBJ databases">
        <title>Delving into the versatile metabolic prowess of the omnipresent phylum Bacteroidetes.</title>
        <authorList>
            <person name="Nobu M.K."/>
            <person name="Mei R."/>
            <person name="Narihiro T."/>
            <person name="Kuroda K."/>
            <person name="Liu W.-T."/>
        </authorList>
    </citation>
    <scope>NUCLEOTIDE SEQUENCE</scope>
    <source>
        <strain evidence="3">ADurb.Bin131</strain>
    </source>
</reference>
<dbReference type="Proteomes" id="UP000485562">
    <property type="component" value="Unassembled WGS sequence"/>
</dbReference>
<comment type="caution">
    <text evidence="3">The sequence shown here is derived from an EMBL/GenBank/DDBJ whole genome shotgun (WGS) entry which is preliminary data.</text>
</comment>
<gene>
    <name evidence="3" type="ORF">BWX89_00271</name>
</gene>
<name>A0A1V6CDG8_UNCT6</name>
<dbReference type="InterPro" id="IPR029057">
    <property type="entry name" value="PRTase-like"/>
</dbReference>
<comment type="similarity">
    <text evidence="1">Belongs to the ComF/GntX family.</text>
</comment>
<protein>
    <submittedName>
        <fullName evidence="3">DNA utilization protein GntX</fullName>
    </submittedName>
</protein>
<dbReference type="Pfam" id="PF00156">
    <property type="entry name" value="Pribosyltran"/>
    <property type="match status" value="1"/>
</dbReference>
<proteinExistence type="inferred from homology"/>
<dbReference type="AlphaFoldDB" id="A0A1V6CDG8"/>
<dbReference type="Gene3D" id="3.40.50.2020">
    <property type="match status" value="1"/>
</dbReference>
<dbReference type="SUPFAM" id="SSF53271">
    <property type="entry name" value="PRTase-like"/>
    <property type="match status" value="1"/>
</dbReference>
<evidence type="ECO:0000313" key="3">
    <source>
        <dbReference type="EMBL" id="OQB74913.1"/>
    </source>
</evidence>
<accession>A0A1V6CDG8</accession>
<dbReference type="EMBL" id="MWDQ01000026">
    <property type="protein sequence ID" value="OQB74913.1"/>
    <property type="molecule type" value="Genomic_DNA"/>
</dbReference>